<dbReference type="PANTHER" id="PTHR43065">
    <property type="entry name" value="SENSOR HISTIDINE KINASE"/>
    <property type="match status" value="1"/>
</dbReference>
<accession>A0ABV7L8P7</accession>
<evidence type="ECO:0000313" key="10">
    <source>
        <dbReference type="Proteomes" id="UP001595528"/>
    </source>
</evidence>
<comment type="catalytic activity">
    <reaction evidence="1">
        <text>ATP + protein L-histidine = ADP + protein N-phospho-L-histidine.</text>
        <dbReference type="EC" id="2.7.13.3"/>
    </reaction>
</comment>
<feature type="domain" description="Response regulatory" evidence="7">
    <location>
        <begin position="574"/>
        <end position="685"/>
    </location>
</feature>
<dbReference type="GO" id="GO:0005524">
    <property type="term" value="F:ATP binding"/>
    <property type="evidence" value="ECO:0007669"/>
    <property type="project" value="UniProtKB-KW"/>
</dbReference>
<keyword evidence="5" id="KW-0175">Coiled coil</keyword>
<dbReference type="InterPro" id="IPR001789">
    <property type="entry name" value="Sig_transdc_resp-reg_receiver"/>
</dbReference>
<dbReference type="SUPFAM" id="SSF47384">
    <property type="entry name" value="Homodimeric domain of signal transducing histidine kinase"/>
    <property type="match status" value="1"/>
</dbReference>
<dbReference type="Gene3D" id="3.40.50.2300">
    <property type="match status" value="1"/>
</dbReference>
<reference evidence="10" key="1">
    <citation type="journal article" date="2019" name="Int. J. Syst. Evol. Microbiol.">
        <title>The Global Catalogue of Microorganisms (GCM) 10K type strain sequencing project: providing services to taxonomists for standard genome sequencing and annotation.</title>
        <authorList>
            <consortium name="The Broad Institute Genomics Platform"/>
            <consortium name="The Broad Institute Genome Sequencing Center for Infectious Disease"/>
            <person name="Wu L."/>
            <person name="Ma J."/>
        </authorList>
    </citation>
    <scope>NUCLEOTIDE SEQUENCE [LARGE SCALE GENOMIC DNA]</scope>
    <source>
        <strain evidence="10">KCTC 42964</strain>
    </source>
</reference>
<dbReference type="SUPFAM" id="SSF55874">
    <property type="entry name" value="ATPase domain of HSP90 chaperone/DNA topoisomerase II/histidine kinase"/>
    <property type="match status" value="1"/>
</dbReference>
<dbReference type="Gene3D" id="1.10.287.130">
    <property type="match status" value="1"/>
</dbReference>
<dbReference type="Gene3D" id="3.30.450.20">
    <property type="entry name" value="PAS domain"/>
    <property type="match status" value="1"/>
</dbReference>
<proteinExistence type="predicted"/>
<keyword evidence="9" id="KW-0067">ATP-binding</keyword>
<dbReference type="PANTHER" id="PTHR43065:SF42">
    <property type="entry name" value="TWO-COMPONENT SENSOR PPRA"/>
    <property type="match status" value="1"/>
</dbReference>
<gene>
    <name evidence="9" type="ORF">ACFOGJ_26455</name>
</gene>
<dbReference type="InterPro" id="IPR004358">
    <property type="entry name" value="Sig_transdc_His_kin-like_C"/>
</dbReference>
<dbReference type="InterPro" id="IPR000700">
    <property type="entry name" value="PAS-assoc_C"/>
</dbReference>
<comment type="caution">
    <text evidence="9">The sequence shown here is derived from an EMBL/GenBank/DDBJ whole genome shotgun (WGS) entry which is preliminary data.</text>
</comment>
<evidence type="ECO:0000256" key="1">
    <source>
        <dbReference type="ARBA" id="ARBA00000085"/>
    </source>
</evidence>
<sequence>MSAADPLSERVLILAPQGRDAQIAAMILHEAGFSADIRSTLAELSQELEKGAGLAIVTDEAVRHADLRPLAAFLAGQPSWSDLPVVLLTHRGGGLERNPAAARLAEVLGNVTFLERPFHPTTLASVVRTALRGRRRQYQARSQLEALQEGEQRLQTALWAGHLGSWMLDLKGGAFWTSETCRAHFGRAPEEELDFAAFRGAAHPQDRARLRAAFAASQRSGSDLAIEYRILWPDGSTHWVDLRARAVRSADQRVAQFVGVSSDISFRKRAELERERLLEALAAERAALSDLTATLEERVRQRSGELMAEVAAKEKAQEQLVQAQKMESIGQLTGGVAHDFNNLLTAVISNLELLGKRLPDDARAQRLIDGAMQGARRGAALTQRMLAFARQQDLRTTSADLAELLEGMRDMLKRTLGPQVALQIDVAEGLPPARVDANQVELAILNLAINARDAMPERGRIAIAVDRRAHEPGKGLPDRDYLCVTVTDDGAGMDAATLARAVEPFFSTKPTGKGTGLGLSMVHGLAVQLGGLLELSSEVGRGTTATLWLPVATEPVVLPAAPAPAPASRQAVARILVVDDDPLIAMSTVDMLEDLGHQVIEAESATRALEILEAGAQVDMIMTDHAMPGMTGMELAEVVHRSHPLLPILLATGYADALTDAEADLPRLSKPYQQSELAAEIDRLLNPPAQAER</sequence>
<evidence type="ECO:0000259" key="7">
    <source>
        <dbReference type="PROSITE" id="PS50110"/>
    </source>
</evidence>
<dbReference type="CDD" id="cd00082">
    <property type="entry name" value="HisKA"/>
    <property type="match status" value="1"/>
</dbReference>
<dbReference type="SMART" id="SM00086">
    <property type="entry name" value="PAC"/>
    <property type="match status" value="1"/>
</dbReference>
<organism evidence="9 10">
    <name type="scientific">Marinibaculum pumilum</name>
    <dbReference type="NCBI Taxonomy" id="1766165"/>
    <lineage>
        <taxon>Bacteria</taxon>
        <taxon>Pseudomonadati</taxon>
        <taxon>Pseudomonadota</taxon>
        <taxon>Alphaproteobacteria</taxon>
        <taxon>Rhodospirillales</taxon>
        <taxon>Rhodospirillaceae</taxon>
        <taxon>Marinibaculum</taxon>
    </lineage>
</organism>
<dbReference type="InterPro" id="IPR005467">
    <property type="entry name" value="His_kinase_dom"/>
</dbReference>
<name>A0ABV7L8P7_9PROT</name>
<dbReference type="InterPro" id="IPR000014">
    <property type="entry name" value="PAS"/>
</dbReference>
<evidence type="ECO:0000256" key="3">
    <source>
        <dbReference type="ARBA" id="ARBA00022553"/>
    </source>
</evidence>
<dbReference type="Proteomes" id="UP001595528">
    <property type="component" value="Unassembled WGS sequence"/>
</dbReference>
<evidence type="ECO:0000256" key="2">
    <source>
        <dbReference type="ARBA" id="ARBA00012438"/>
    </source>
</evidence>
<dbReference type="PROSITE" id="PS50109">
    <property type="entry name" value="HIS_KIN"/>
    <property type="match status" value="1"/>
</dbReference>
<keyword evidence="9" id="KW-0547">Nucleotide-binding</keyword>
<dbReference type="PROSITE" id="PS50110">
    <property type="entry name" value="RESPONSE_REGULATORY"/>
    <property type="match status" value="1"/>
</dbReference>
<dbReference type="SMART" id="SM00448">
    <property type="entry name" value="REC"/>
    <property type="match status" value="1"/>
</dbReference>
<feature type="domain" description="Histidine kinase" evidence="6">
    <location>
        <begin position="335"/>
        <end position="553"/>
    </location>
</feature>
<evidence type="ECO:0000256" key="5">
    <source>
        <dbReference type="SAM" id="Coils"/>
    </source>
</evidence>
<dbReference type="EMBL" id="JBHRTR010000049">
    <property type="protein sequence ID" value="MFC3230814.1"/>
    <property type="molecule type" value="Genomic_DNA"/>
</dbReference>
<dbReference type="InterPro" id="IPR036097">
    <property type="entry name" value="HisK_dim/P_sf"/>
</dbReference>
<dbReference type="SMART" id="SM00388">
    <property type="entry name" value="HisKA"/>
    <property type="match status" value="1"/>
</dbReference>
<dbReference type="InterPro" id="IPR011006">
    <property type="entry name" value="CheY-like_superfamily"/>
</dbReference>
<dbReference type="Gene3D" id="3.30.565.10">
    <property type="entry name" value="Histidine kinase-like ATPase, C-terminal domain"/>
    <property type="match status" value="1"/>
</dbReference>
<evidence type="ECO:0000256" key="4">
    <source>
        <dbReference type="PROSITE-ProRule" id="PRU00169"/>
    </source>
</evidence>
<dbReference type="CDD" id="cd00130">
    <property type="entry name" value="PAS"/>
    <property type="match status" value="1"/>
</dbReference>
<feature type="domain" description="PAC" evidence="8">
    <location>
        <begin position="224"/>
        <end position="276"/>
    </location>
</feature>
<dbReference type="Pfam" id="PF00512">
    <property type="entry name" value="HisKA"/>
    <property type="match status" value="1"/>
</dbReference>
<protein>
    <recommendedName>
        <fullName evidence="2">histidine kinase</fullName>
        <ecNumber evidence="2">2.7.13.3</ecNumber>
    </recommendedName>
</protein>
<dbReference type="RefSeq" id="WP_379906271.1">
    <property type="nucleotide sequence ID" value="NZ_JBHRTR010000049.1"/>
</dbReference>
<dbReference type="SMART" id="SM00387">
    <property type="entry name" value="HATPase_c"/>
    <property type="match status" value="1"/>
</dbReference>
<dbReference type="Pfam" id="PF08447">
    <property type="entry name" value="PAS_3"/>
    <property type="match status" value="1"/>
</dbReference>
<dbReference type="SUPFAM" id="SSF55785">
    <property type="entry name" value="PYP-like sensor domain (PAS domain)"/>
    <property type="match status" value="1"/>
</dbReference>
<dbReference type="NCBIfam" id="TIGR00229">
    <property type="entry name" value="sensory_box"/>
    <property type="match status" value="1"/>
</dbReference>
<evidence type="ECO:0000313" key="9">
    <source>
        <dbReference type="EMBL" id="MFC3230814.1"/>
    </source>
</evidence>
<dbReference type="InterPro" id="IPR003661">
    <property type="entry name" value="HisK_dim/P_dom"/>
</dbReference>
<dbReference type="Pfam" id="PF00072">
    <property type="entry name" value="Response_reg"/>
    <property type="match status" value="1"/>
</dbReference>
<feature type="coiled-coil region" evidence="5">
    <location>
        <begin position="267"/>
        <end position="326"/>
    </location>
</feature>
<dbReference type="PRINTS" id="PR00344">
    <property type="entry name" value="BCTRLSENSOR"/>
</dbReference>
<evidence type="ECO:0000259" key="8">
    <source>
        <dbReference type="PROSITE" id="PS50113"/>
    </source>
</evidence>
<dbReference type="Pfam" id="PF02518">
    <property type="entry name" value="HATPase_c"/>
    <property type="match status" value="1"/>
</dbReference>
<feature type="modified residue" description="4-aspartylphosphate" evidence="4">
    <location>
        <position position="624"/>
    </location>
</feature>
<dbReference type="InterPro" id="IPR035965">
    <property type="entry name" value="PAS-like_dom_sf"/>
</dbReference>
<dbReference type="PROSITE" id="PS50113">
    <property type="entry name" value="PAC"/>
    <property type="match status" value="1"/>
</dbReference>
<dbReference type="InterPro" id="IPR036890">
    <property type="entry name" value="HATPase_C_sf"/>
</dbReference>
<keyword evidence="3 4" id="KW-0597">Phosphoprotein</keyword>
<dbReference type="SUPFAM" id="SSF52172">
    <property type="entry name" value="CheY-like"/>
    <property type="match status" value="2"/>
</dbReference>
<dbReference type="InterPro" id="IPR013655">
    <property type="entry name" value="PAS_fold_3"/>
</dbReference>
<evidence type="ECO:0000259" key="6">
    <source>
        <dbReference type="PROSITE" id="PS50109"/>
    </source>
</evidence>
<keyword evidence="10" id="KW-1185">Reference proteome</keyword>
<dbReference type="EC" id="2.7.13.3" evidence="2"/>
<dbReference type="InterPro" id="IPR001610">
    <property type="entry name" value="PAC"/>
</dbReference>
<dbReference type="InterPro" id="IPR003594">
    <property type="entry name" value="HATPase_dom"/>
</dbReference>